<protein>
    <submittedName>
        <fullName evidence="1">Uncharacterized protein</fullName>
    </submittedName>
</protein>
<sequence length="141" mass="16534">MDKLYTWCYFTEFVCRYEQLDEAKERHQRCVDVLREDYTVHFSSEQAFQKGQSEPLFGLLLSEIVLPEQELSDEEKDEYSTFCFVTVVDVPHTPRDDDEFRKVGGRLEIDWEPGIPAKFPSRTRGIIVSATVHEIEGCIYQ</sequence>
<name>A0A1H9RG02_9CORY</name>
<accession>A0A1H9RG02</accession>
<dbReference type="AlphaFoldDB" id="A0A1H9RG02"/>
<reference evidence="2" key="1">
    <citation type="submission" date="2016-10" db="EMBL/GenBank/DDBJ databases">
        <authorList>
            <person name="Varghese N."/>
            <person name="Submissions S."/>
        </authorList>
    </citation>
    <scope>NUCLEOTIDE SEQUENCE [LARGE SCALE GENOMIC DNA]</scope>
    <source>
        <strain evidence="2">DSM 20524</strain>
    </source>
</reference>
<proteinExistence type="predicted"/>
<evidence type="ECO:0000313" key="1">
    <source>
        <dbReference type="EMBL" id="SER71485.1"/>
    </source>
</evidence>
<dbReference type="EMBL" id="FOGQ01000002">
    <property type="protein sequence ID" value="SER71485.1"/>
    <property type="molecule type" value="Genomic_DNA"/>
</dbReference>
<keyword evidence="2" id="KW-1185">Reference proteome</keyword>
<evidence type="ECO:0000313" key="2">
    <source>
        <dbReference type="Proteomes" id="UP000198929"/>
    </source>
</evidence>
<organism evidence="1 2">
    <name type="scientific">Corynebacterium cystitidis DSM 20524</name>
    <dbReference type="NCBI Taxonomy" id="1121357"/>
    <lineage>
        <taxon>Bacteria</taxon>
        <taxon>Bacillati</taxon>
        <taxon>Actinomycetota</taxon>
        <taxon>Actinomycetes</taxon>
        <taxon>Mycobacteriales</taxon>
        <taxon>Corynebacteriaceae</taxon>
        <taxon>Corynebacterium</taxon>
    </lineage>
</organism>
<dbReference type="Proteomes" id="UP000198929">
    <property type="component" value="Unassembled WGS sequence"/>
</dbReference>
<gene>
    <name evidence="1" type="ORF">SAMN05661109_00880</name>
</gene>